<proteinExistence type="predicted"/>
<evidence type="ECO:0000313" key="3">
    <source>
        <dbReference type="Proteomes" id="UP000006786"/>
    </source>
</evidence>
<organism evidence="2 3">
    <name type="scientific">Nitratireductor pacificus pht-3B</name>
    <dbReference type="NCBI Taxonomy" id="391937"/>
    <lineage>
        <taxon>Bacteria</taxon>
        <taxon>Pseudomonadati</taxon>
        <taxon>Pseudomonadota</taxon>
        <taxon>Alphaproteobacteria</taxon>
        <taxon>Hyphomicrobiales</taxon>
        <taxon>Phyllobacteriaceae</taxon>
        <taxon>Nitratireductor</taxon>
    </lineage>
</organism>
<comment type="caution">
    <text evidence="2">The sequence shown here is derived from an EMBL/GenBank/DDBJ whole genome shotgun (WGS) entry which is preliminary data.</text>
</comment>
<feature type="region of interest" description="Disordered" evidence="1">
    <location>
        <begin position="90"/>
        <end position="113"/>
    </location>
</feature>
<dbReference type="EMBL" id="AMRM01000002">
    <property type="protein sequence ID" value="EKF20612.1"/>
    <property type="molecule type" value="Genomic_DNA"/>
</dbReference>
<dbReference type="Proteomes" id="UP000006786">
    <property type="component" value="Unassembled WGS sequence"/>
</dbReference>
<accession>K2MTE2</accession>
<sequence>MNALALLQQIEIHGAVARDDDVELRRRKAGFCKFVEERQDHLTLDQGFSGHGSAPRQDDRARLEAGFDGASGSQDLVALLGRQTRLWEKPARGAGGPACSGAPGAVDGQTAEPHDSLGSIAPAGFAGQCGMDWLSITAPFEVVVHCLNGECRRGAIMSK</sequence>
<gene>
    <name evidence="2" type="ORF">NA2_02469</name>
</gene>
<dbReference type="STRING" id="391937.NA2_02469"/>
<evidence type="ECO:0000256" key="1">
    <source>
        <dbReference type="SAM" id="MobiDB-lite"/>
    </source>
</evidence>
<dbReference type="AlphaFoldDB" id="K2MTE2"/>
<keyword evidence="3" id="KW-1185">Reference proteome</keyword>
<protein>
    <submittedName>
        <fullName evidence="2">Uncharacterized protein</fullName>
    </submittedName>
</protein>
<reference evidence="2 3" key="1">
    <citation type="journal article" date="2012" name="J. Bacteriol.">
        <title>Genome Sequence of Nitratireductor pacificus Type Strain pht-3B.</title>
        <authorList>
            <person name="Lai Q."/>
            <person name="Li G."/>
            <person name="Shao Z."/>
        </authorList>
    </citation>
    <scope>NUCLEOTIDE SEQUENCE [LARGE SCALE GENOMIC DNA]</scope>
    <source>
        <strain evidence="3">pht-3B</strain>
    </source>
</reference>
<evidence type="ECO:0000313" key="2">
    <source>
        <dbReference type="EMBL" id="EKF20612.1"/>
    </source>
</evidence>
<name>K2MTE2_9HYPH</name>